<protein>
    <submittedName>
        <fullName evidence="2">Uncharacterized protein</fullName>
    </submittedName>
</protein>
<name>A0ABQ7EQW1_BRACR</name>
<feature type="region of interest" description="Disordered" evidence="1">
    <location>
        <begin position="1"/>
        <end position="24"/>
    </location>
</feature>
<keyword evidence="3" id="KW-1185">Reference proteome</keyword>
<evidence type="ECO:0000313" key="3">
    <source>
        <dbReference type="Proteomes" id="UP000266723"/>
    </source>
</evidence>
<evidence type="ECO:0000313" key="2">
    <source>
        <dbReference type="EMBL" id="KAF3605932.1"/>
    </source>
</evidence>
<organism evidence="2 3">
    <name type="scientific">Brassica cretica</name>
    <name type="common">Mustard</name>
    <dbReference type="NCBI Taxonomy" id="69181"/>
    <lineage>
        <taxon>Eukaryota</taxon>
        <taxon>Viridiplantae</taxon>
        <taxon>Streptophyta</taxon>
        <taxon>Embryophyta</taxon>
        <taxon>Tracheophyta</taxon>
        <taxon>Spermatophyta</taxon>
        <taxon>Magnoliopsida</taxon>
        <taxon>eudicotyledons</taxon>
        <taxon>Gunneridae</taxon>
        <taxon>Pentapetalae</taxon>
        <taxon>rosids</taxon>
        <taxon>malvids</taxon>
        <taxon>Brassicales</taxon>
        <taxon>Brassicaceae</taxon>
        <taxon>Brassiceae</taxon>
        <taxon>Brassica</taxon>
    </lineage>
</organism>
<feature type="compositionally biased region" description="Polar residues" evidence="1">
    <location>
        <begin position="242"/>
        <end position="251"/>
    </location>
</feature>
<dbReference type="Proteomes" id="UP000266723">
    <property type="component" value="Unassembled WGS sequence"/>
</dbReference>
<evidence type="ECO:0000256" key="1">
    <source>
        <dbReference type="SAM" id="MobiDB-lite"/>
    </source>
</evidence>
<proteinExistence type="predicted"/>
<feature type="region of interest" description="Disordered" evidence="1">
    <location>
        <begin position="176"/>
        <end position="260"/>
    </location>
</feature>
<gene>
    <name evidence="2" type="ORF">DY000_02044164</name>
</gene>
<feature type="compositionally biased region" description="Basic residues" evidence="1">
    <location>
        <begin position="287"/>
        <end position="300"/>
    </location>
</feature>
<sequence length="335" mass="37668">MAHRRLSSAEKGKGMEIGPQQPLRAARVKAPAPDNSELIRKHHLTLIGRLENSTSRKTRHYIKKHHDLLQGSSDHRVLKPRRTEMKHLPEIHTPENTKTLMQHGKIEDMDKTIPTTEKTEQHGEIGEVLWKIPQDTIRIREKKTSIIPLHMGKNAMEVALDEVRDTMLQYTKVADPTESAARQERVRQAEEKGQLERSAARIARKSLDKQTVPHNENQDIYSSPPARTPVSLRLGAPLANPTEVTGNMQGSENREVSPPTTTRIRATLRLGALIDEPADMQEDMPIMKKKPGRPPGKRKVANSPRTVAGTSARKRKGMEPGGSLYSGIRKLNYKC</sequence>
<feature type="region of interest" description="Disordered" evidence="1">
    <location>
        <begin position="285"/>
        <end position="323"/>
    </location>
</feature>
<comment type="caution">
    <text evidence="2">The sequence shown here is derived from an EMBL/GenBank/DDBJ whole genome shotgun (WGS) entry which is preliminary data.</text>
</comment>
<feature type="compositionally biased region" description="Basic and acidic residues" evidence="1">
    <location>
        <begin position="181"/>
        <end position="199"/>
    </location>
</feature>
<dbReference type="EMBL" id="QGKV02000297">
    <property type="protein sequence ID" value="KAF3605932.1"/>
    <property type="molecule type" value="Genomic_DNA"/>
</dbReference>
<feature type="compositionally biased region" description="Polar residues" evidence="1">
    <location>
        <begin position="212"/>
        <end position="221"/>
    </location>
</feature>
<reference evidence="2 3" key="1">
    <citation type="journal article" date="2020" name="BMC Genomics">
        <title>Intraspecific diversification of the crop wild relative Brassica cretica Lam. using demographic model selection.</title>
        <authorList>
            <person name="Kioukis A."/>
            <person name="Michalopoulou V.A."/>
            <person name="Briers L."/>
            <person name="Pirintsos S."/>
            <person name="Studholme D.J."/>
            <person name="Pavlidis P."/>
            <person name="Sarris P.F."/>
        </authorList>
    </citation>
    <scope>NUCLEOTIDE SEQUENCE [LARGE SCALE GENOMIC DNA]</scope>
    <source>
        <strain evidence="3">cv. PFS-1207/04</strain>
    </source>
</reference>
<accession>A0ABQ7EQW1</accession>